<feature type="transmembrane region" description="Helical" evidence="1">
    <location>
        <begin position="6"/>
        <end position="26"/>
    </location>
</feature>
<keyword evidence="3" id="KW-1185">Reference proteome</keyword>
<protein>
    <recommendedName>
        <fullName evidence="4">DUF4476 domain-containing protein</fullName>
    </recommendedName>
</protein>
<evidence type="ECO:0000313" key="2">
    <source>
        <dbReference type="EMBL" id="MBO0946997.1"/>
    </source>
</evidence>
<keyword evidence="1" id="KW-0472">Membrane</keyword>
<dbReference type="RefSeq" id="WP_207326924.1">
    <property type="nucleotide sequence ID" value="NZ_JAFMYW010000001.1"/>
</dbReference>
<name>A0ABS3JDN3_9BACT</name>
<evidence type="ECO:0000313" key="3">
    <source>
        <dbReference type="Proteomes" id="UP000664628"/>
    </source>
</evidence>
<sequence>MPKDLWKWIVGVVGLLVAMYWLAYASKKSQVQNSSRCADRLDLPNKGATMGAFTPLQAANLAKECNDVFDAWISTGYGQDVMVDKLMALTNDQLFATMSVYDSTYKPGLIAEIEDDYTYMIPQYITSGKASDLVKRLKALQSGVK</sequence>
<dbReference type="EMBL" id="JAFMYW010000001">
    <property type="protein sequence ID" value="MBO0946997.1"/>
    <property type="molecule type" value="Genomic_DNA"/>
</dbReference>
<keyword evidence="1" id="KW-1133">Transmembrane helix</keyword>
<evidence type="ECO:0000256" key="1">
    <source>
        <dbReference type="SAM" id="Phobius"/>
    </source>
</evidence>
<keyword evidence="1" id="KW-0812">Transmembrane</keyword>
<organism evidence="2 3">
    <name type="scientific">Fibrella forsythiae</name>
    <dbReference type="NCBI Taxonomy" id="2817061"/>
    <lineage>
        <taxon>Bacteria</taxon>
        <taxon>Pseudomonadati</taxon>
        <taxon>Bacteroidota</taxon>
        <taxon>Cytophagia</taxon>
        <taxon>Cytophagales</taxon>
        <taxon>Spirosomataceae</taxon>
        <taxon>Fibrella</taxon>
    </lineage>
</organism>
<proteinExistence type="predicted"/>
<gene>
    <name evidence="2" type="ORF">J2I46_00270</name>
</gene>
<dbReference type="Proteomes" id="UP000664628">
    <property type="component" value="Unassembled WGS sequence"/>
</dbReference>
<comment type="caution">
    <text evidence="2">The sequence shown here is derived from an EMBL/GenBank/DDBJ whole genome shotgun (WGS) entry which is preliminary data.</text>
</comment>
<accession>A0ABS3JDN3</accession>
<evidence type="ECO:0008006" key="4">
    <source>
        <dbReference type="Google" id="ProtNLM"/>
    </source>
</evidence>
<reference evidence="2 3" key="1">
    <citation type="submission" date="2021-03" db="EMBL/GenBank/DDBJ databases">
        <title>Fibrella sp. HMF5405 genome sequencing and assembly.</title>
        <authorList>
            <person name="Kang H."/>
            <person name="Kim H."/>
            <person name="Bae S."/>
            <person name="Joh K."/>
        </authorList>
    </citation>
    <scope>NUCLEOTIDE SEQUENCE [LARGE SCALE GENOMIC DNA]</scope>
    <source>
        <strain evidence="2 3">HMF5405</strain>
    </source>
</reference>